<dbReference type="PROSITE" id="PS51782">
    <property type="entry name" value="LYSM"/>
    <property type="match status" value="1"/>
</dbReference>
<reference evidence="3 4" key="1">
    <citation type="submission" date="2020-07" db="EMBL/GenBank/DDBJ databases">
        <title>Vibrio marinisediminis sp. nov., isolated from marine sediment.</title>
        <authorList>
            <person name="Ji X."/>
        </authorList>
    </citation>
    <scope>NUCLEOTIDE SEQUENCE [LARGE SCALE GENOMIC DNA]</scope>
    <source>
        <strain evidence="3 4">404</strain>
    </source>
</reference>
<evidence type="ECO:0000259" key="2">
    <source>
        <dbReference type="PROSITE" id="PS51782"/>
    </source>
</evidence>
<proteinExistence type="predicted"/>
<keyword evidence="1" id="KW-1133">Transmembrane helix</keyword>
<dbReference type="Pfam" id="PF08525">
    <property type="entry name" value="OapA_N"/>
    <property type="match status" value="1"/>
</dbReference>
<dbReference type="InterPro" id="IPR018392">
    <property type="entry name" value="LysM"/>
</dbReference>
<dbReference type="Gene3D" id="3.10.450.350">
    <property type="match status" value="1"/>
</dbReference>
<name>A0A7W2FR25_9VIBR</name>
<feature type="transmembrane region" description="Helical" evidence="1">
    <location>
        <begin position="46"/>
        <end position="63"/>
    </location>
</feature>
<keyword evidence="4" id="KW-1185">Reference proteome</keyword>
<organism evidence="3 4">
    <name type="scientific">Vibrio marinisediminis</name>
    <dbReference type="NCBI Taxonomy" id="2758441"/>
    <lineage>
        <taxon>Bacteria</taxon>
        <taxon>Pseudomonadati</taxon>
        <taxon>Pseudomonadota</taxon>
        <taxon>Gammaproteobacteria</taxon>
        <taxon>Vibrionales</taxon>
        <taxon>Vibrionaceae</taxon>
        <taxon>Vibrio</taxon>
    </lineage>
</organism>
<evidence type="ECO:0000313" key="4">
    <source>
        <dbReference type="Proteomes" id="UP000571701"/>
    </source>
</evidence>
<dbReference type="CDD" id="cd00118">
    <property type="entry name" value="LysM"/>
    <property type="match status" value="1"/>
</dbReference>
<dbReference type="Pfam" id="PF04225">
    <property type="entry name" value="LysM_OapA"/>
    <property type="match status" value="1"/>
</dbReference>
<dbReference type="InterPro" id="IPR007340">
    <property type="entry name" value="LysM_Opacity-associatedA"/>
</dbReference>
<dbReference type="GO" id="GO:0042834">
    <property type="term" value="F:peptidoglycan binding"/>
    <property type="evidence" value="ECO:0007669"/>
    <property type="project" value="InterPro"/>
</dbReference>
<comment type="caution">
    <text evidence="3">The sequence shown here is derived from an EMBL/GenBank/DDBJ whole genome shotgun (WGS) entry which is preliminary data.</text>
</comment>
<dbReference type="RefSeq" id="WP_182108722.1">
    <property type="nucleotide sequence ID" value="NZ_JACFYF010000005.1"/>
</dbReference>
<evidence type="ECO:0000313" key="3">
    <source>
        <dbReference type="EMBL" id="MBA5762680.1"/>
    </source>
</evidence>
<protein>
    <submittedName>
        <fullName evidence="3">LysM peptidoglycan-binding domain-containing protein</fullName>
    </submittedName>
</protein>
<keyword evidence="1" id="KW-0812">Transmembrane</keyword>
<accession>A0A7W2FR25</accession>
<feature type="domain" description="LysM" evidence="2">
    <location>
        <begin position="107"/>
        <end position="155"/>
    </location>
</feature>
<evidence type="ECO:0000256" key="1">
    <source>
        <dbReference type="SAM" id="Phobius"/>
    </source>
</evidence>
<sequence>MNRRKKKPQQVDYIQLAKEKVSAIDWSHIKHEAKSRWLQLPKLHQRALYILVPVVLLLVLIPFPDTTKEADSVEPIESQRVSVAVNTESLSEQGEPKTQPLQSEQWKEYQVKSGDTLARVFRANNLAMADLKALVNVEGKDKPLSQIKVGQQVRFKVKEDGNLDILQLKDASKSVMFYRNSSGSFTKSK</sequence>
<dbReference type="AlphaFoldDB" id="A0A7W2FR25"/>
<dbReference type="EMBL" id="JACFYF010000005">
    <property type="protein sequence ID" value="MBA5762680.1"/>
    <property type="molecule type" value="Genomic_DNA"/>
</dbReference>
<gene>
    <name evidence="3" type="ORF">H2O73_10030</name>
</gene>
<dbReference type="Proteomes" id="UP000571701">
    <property type="component" value="Unassembled WGS sequence"/>
</dbReference>
<dbReference type="InterPro" id="IPR013731">
    <property type="entry name" value="OapA_N"/>
</dbReference>
<keyword evidence="1" id="KW-0472">Membrane</keyword>